<protein>
    <submittedName>
        <fullName evidence="2">GNAT family N-acetyltransferase</fullName>
    </submittedName>
</protein>
<dbReference type="PANTHER" id="PTHR43792">
    <property type="entry name" value="GNAT FAMILY, PUTATIVE (AFU_ORTHOLOGUE AFUA_3G00765)-RELATED-RELATED"/>
    <property type="match status" value="1"/>
</dbReference>
<comment type="caution">
    <text evidence="2">The sequence shown here is derived from an EMBL/GenBank/DDBJ whole genome shotgun (WGS) entry which is preliminary data.</text>
</comment>
<sequence>MVNCNLRKVLKTERLQLVPLDQAQLQDYLQNNGALEKSLQVGFRERSVSERVKAALLRKIIPAVADSTKNYLFSTFWAIINPEENSIVGEICFKGKPNERGEVEMGYGTYSEFQNMGYMTEAVGEIVKWALAQNDVKTVLAETDPTNLASHRILKKNNFIRYSQTGNNISWRKDKI</sequence>
<dbReference type="AlphaFoldDB" id="A0A5N1IXI7"/>
<dbReference type="Proteomes" id="UP000326570">
    <property type="component" value="Unassembled WGS sequence"/>
</dbReference>
<dbReference type="InterPro" id="IPR000182">
    <property type="entry name" value="GNAT_dom"/>
</dbReference>
<dbReference type="Pfam" id="PF13302">
    <property type="entry name" value="Acetyltransf_3"/>
    <property type="match status" value="1"/>
</dbReference>
<feature type="domain" description="N-acetyltransferase" evidence="1">
    <location>
        <begin position="15"/>
        <end position="176"/>
    </location>
</feature>
<dbReference type="SUPFAM" id="SSF55729">
    <property type="entry name" value="Acyl-CoA N-acyltransferases (Nat)"/>
    <property type="match status" value="1"/>
</dbReference>
<gene>
    <name evidence="2" type="ORF">F0P94_12350</name>
</gene>
<evidence type="ECO:0000313" key="2">
    <source>
        <dbReference type="EMBL" id="KAA9332782.1"/>
    </source>
</evidence>
<dbReference type="InterPro" id="IPR016181">
    <property type="entry name" value="Acyl_CoA_acyltransferase"/>
</dbReference>
<reference evidence="2 3" key="1">
    <citation type="submission" date="2019-09" db="EMBL/GenBank/DDBJ databases">
        <title>Genome sequence of Adhaeribacter sp. M2.</title>
        <authorList>
            <person name="Srinivasan S."/>
        </authorList>
    </citation>
    <scope>NUCLEOTIDE SEQUENCE [LARGE SCALE GENOMIC DNA]</scope>
    <source>
        <strain evidence="2 3">M2</strain>
    </source>
</reference>
<dbReference type="Gene3D" id="3.40.630.30">
    <property type="match status" value="1"/>
</dbReference>
<organism evidence="2 3">
    <name type="scientific">Adhaeribacter soli</name>
    <dbReference type="NCBI Taxonomy" id="2607655"/>
    <lineage>
        <taxon>Bacteria</taxon>
        <taxon>Pseudomonadati</taxon>
        <taxon>Bacteroidota</taxon>
        <taxon>Cytophagia</taxon>
        <taxon>Cytophagales</taxon>
        <taxon>Hymenobacteraceae</taxon>
        <taxon>Adhaeribacter</taxon>
    </lineage>
</organism>
<dbReference type="PROSITE" id="PS51186">
    <property type="entry name" value="GNAT"/>
    <property type="match status" value="1"/>
</dbReference>
<name>A0A5N1IXI7_9BACT</name>
<dbReference type="InterPro" id="IPR051531">
    <property type="entry name" value="N-acetyltransferase"/>
</dbReference>
<accession>A0A5N1IXI7</accession>
<proteinExistence type="predicted"/>
<evidence type="ECO:0000259" key="1">
    <source>
        <dbReference type="PROSITE" id="PS51186"/>
    </source>
</evidence>
<dbReference type="PANTHER" id="PTHR43792:SF13">
    <property type="entry name" value="ACETYLTRANSFERASE"/>
    <property type="match status" value="1"/>
</dbReference>
<dbReference type="EMBL" id="VTWT01000006">
    <property type="protein sequence ID" value="KAA9332782.1"/>
    <property type="molecule type" value="Genomic_DNA"/>
</dbReference>
<keyword evidence="3" id="KW-1185">Reference proteome</keyword>
<evidence type="ECO:0000313" key="3">
    <source>
        <dbReference type="Proteomes" id="UP000326570"/>
    </source>
</evidence>
<keyword evidence="2" id="KW-0808">Transferase</keyword>
<dbReference type="GO" id="GO:0016747">
    <property type="term" value="F:acyltransferase activity, transferring groups other than amino-acyl groups"/>
    <property type="evidence" value="ECO:0007669"/>
    <property type="project" value="InterPro"/>
</dbReference>